<evidence type="ECO:0000256" key="1">
    <source>
        <dbReference type="ARBA" id="ARBA00004771"/>
    </source>
</evidence>
<dbReference type="InterPro" id="IPR045034">
    <property type="entry name" value="O-acyltransferase_WSD1-like"/>
</dbReference>
<evidence type="ECO:0000256" key="6">
    <source>
        <dbReference type="ARBA" id="ARBA00022679"/>
    </source>
</evidence>
<evidence type="ECO:0000256" key="3">
    <source>
        <dbReference type="ARBA" id="ARBA00009587"/>
    </source>
</evidence>
<evidence type="ECO:0000259" key="11">
    <source>
        <dbReference type="Pfam" id="PF03007"/>
    </source>
</evidence>
<name>A0ABY8XEB8_9PSEU</name>
<dbReference type="PANTHER" id="PTHR31650">
    <property type="entry name" value="O-ACYLTRANSFERASE (WSD1-LIKE) FAMILY PROTEIN"/>
    <property type="match status" value="1"/>
</dbReference>
<dbReference type="InterPro" id="IPR004255">
    <property type="entry name" value="O-acyltransferase_WSD1_N"/>
</dbReference>
<accession>A0ABY8XEB8</accession>
<keyword evidence="5" id="KW-0444">Lipid biosynthesis</keyword>
<keyword evidence="9" id="KW-0012">Acyltransferase</keyword>
<dbReference type="PANTHER" id="PTHR31650:SF1">
    <property type="entry name" value="WAX ESTER SYNTHASE_DIACYLGLYCEROL ACYLTRANSFERASE 4-RELATED"/>
    <property type="match status" value="1"/>
</dbReference>
<dbReference type="SUPFAM" id="SSF52777">
    <property type="entry name" value="CoA-dependent acyltransferases"/>
    <property type="match status" value="2"/>
</dbReference>
<keyword evidence="7" id="KW-0319">Glycerol metabolism</keyword>
<keyword evidence="8" id="KW-0443">Lipid metabolism</keyword>
<feature type="domain" description="O-acyltransferase WSD1-like N-terminal" evidence="11">
    <location>
        <begin position="14"/>
        <end position="258"/>
    </location>
</feature>
<protein>
    <recommendedName>
        <fullName evidence="4">diacylglycerol O-acyltransferase</fullName>
        <ecNumber evidence="4">2.3.1.20</ecNumber>
    </recommendedName>
</protein>
<dbReference type="Gene3D" id="3.30.559.30">
    <property type="entry name" value="Nonribosomal peptide synthetase, condensation domain"/>
    <property type="match status" value="1"/>
</dbReference>
<dbReference type="Proteomes" id="UP001227101">
    <property type="component" value="Chromosome"/>
</dbReference>
<sequence>MIPASRPVVERAGPADRAFLAMETDDEPVQFGVLLSLGRARGLDLARVRQLIAERIPAVPRLRRRLTRAPWGCGGPIWVDDSGFDVRRHVRAAVCASPGDRQALLDTALSLVSTPLPRNAPLWSAVFVTGLAGGEAALVIVLNHVLADGIGGLAVLGHLVDEGPAALEEPFPRSSPGRGALARDAFANRLRAVRRAGPAWRALRASTSAGGGLHPPRAAPCSLVAPTGPRCRLAVVRADLAPLRAAAHRNGASVNDAVLVSVAGALRRVLLARGEAVDTFAITVPVSGRAAEDGSALGNEVSPLLVGVPATGDVARRLERVAAEVRVGKAAATGPPPIALLGPLFRPLAAVGGYRWYMNHQHRMHTLVSHVRGPGGPVTFGGTPIRSAVPISVGGGGNLTVVFEVLSYAGTLTISVLADPGRWPDLGVLVDGLGAELDLVCREGR</sequence>
<evidence type="ECO:0000256" key="4">
    <source>
        <dbReference type="ARBA" id="ARBA00013244"/>
    </source>
</evidence>
<dbReference type="EMBL" id="CP127173">
    <property type="protein sequence ID" value="WIV53956.1"/>
    <property type="molecule type" value="Genomic_DNA"/>
</dbReference>
<dbReference type="Pfam" id="PF03007">
    <property type="entry name" value="WS_DGAT_cat"/>
    <property type="match status" value="1"/>
</dbReference>
<proteinExistence type="inferred from homology"/>
<comment type="pathway">
    <text evidence="1">Glycerolipid metabolism; triacylglycerol biosynthesis.</text>
</comment>
<evidence type="ECO:0000313" key="13">
    <source>
        <dbReference type="EMBL" id="WIV53956.1"/>
    </source>
</evidence>
<evidence type="ECO:0000256" key="7">
    <source>
        <dbReference type="ARBA" id="ARBA00022798"/>
    </source>
</evidence>
<organism evidence="13 14">
    <name type="scientific">Amycolatopsis nalaikhensis</name>
    <dbReference type="NCBI Taxonomy" id="715472"/>
    <lineage>
        <taxon>Bacteria</taxon>
        <taxon>Bacillati</taxon>
        <taxon>Actinomycetota</taxon>
        <taxon>Actinomycetes</taxon>
        <taxon>Pseudonocardiales</taxon>
        <taxon>Pseudonocardiaceae</taxon>
        <taxon>Amycolatopsis</taxon>
    </lineage>
</organism>
<keyword evidence="14" id="KW-1185">Reference proteome</keyword>
<gene>
    <name evidence="13" type="ORF">QP939_34500</name>
</gene>
<evidence type="ECO:0000313" key="14">
    <source>
        <dbReference type="Proteomes" id="UP001227101"/>
    </source>
</evidence>
<evidence type="ECO:0000256" key="5">
    <source>
        <dbReference type="ARBA" id="ARBA00022516"/>
    </source>
</evidence>
<reference evidence="13 14" key="1">
    <citation type="submission" date="2023-06" db="EMBL/GenBank/DDBJ databases">
        <authorList>
            <person name="Oyuntsetseg B."/>
            <person name="Kim S.B."/>
        </authorList>
    </citation>
    <scope>NUCLEOTIDE SEQUENCE [LARGE SCALE GENOMIC DNA]</scope>
    <source>
        <strain evidence="13 14">2-2</strain>
    </source>
</reference>
<comment type="pathway">
    <text evidence="2">Lipid metabolism.</text>
</comment>
<comment type="similarity">
    <text evidence="3">Belongs to the long-chain O-acyltransferase family.</text>
</comment>
<evidence type="ECO:0000256" key="10">
    <source>
        <dbReference type="ARBA" id="ARBA00048109"/>
    </source>
</evidence>
<dbReference type="EC" id="2.3.1.20" evidence="4"/>
<dbReference type="InterPro" id="IPR009721">
    <property type="entry name" value="O-acyltransferase_WSD1_C"/>
</dbReference>
<dbReference type="Pfam" id="PF06974">
    <property type="entry name" value="WS_DGAT_C"/>
    <property type="match status" value="1"/>
</dbReference>
<evidence type="ECO:0000256" key="8">
    <source>
        <dbReference type="ARBA" id="ARBA00023098"/>
    </source>
</evidence>
<dbReference type="RefSeq" id="WP_285450486.1">
    <property type="nucleotide sequence ID" value="NZ_CP127173.1"/>
</dbReference>
<evidence type="ECO:0000256" key="2">
    <source>
        <dbReference type="ARBA" id="ARBA00005189"/>
    </source>
</evidence>
<comment type="catalytic activity">
    <reaction evidence="10">
        <text>an acyl-CoA + a 1,2-diacyl-sn-glycerol = a triacyl-sn-glycerol + CoA</text>
        <dbReference type="Rhea" id="RHEA:10868"/>
        <dbReference type="ChEBI" id="CHEBI:17815"/>
        <dbReference type="ChEBI" id="CHEBI:57287"/>
        <dbReference type="ChEBI" id="CHEBI:58342"/>
        <dbReference type="ChEBI" id="CHEBI:64615"/>
        <dbReference type="EC" id="2.3.1.20"/>
    </reaction>
</comment>
<evidence type="ECO:0000259" key="12">
    <source>
        <dbReference type="Pfam" id="PF06974"/>
    </source>
</evidence>
<keyword evidence="6" id="KW-0808">Transferase</keyword>
<feature type="domain" description="O-acyltransferase WSD1 C-terminal" evidence="12">
    <location>
        <begin position="298"/>
        <end position="438"/>
    </location>
</feature>
<evidence type="ECO:0000256" key="9">
    <source>
        <dbReference type="ARBA" id="ARBA00023315"/>
    </source>
</evidence>